<evidence type="ECO:0000313" key="12">
    <source>
        <dbReference type="EMBL" id="OIV94320.1"/>
    </source>
</evidence>
<dbReference type="STRING" id="3871.A0A1J7GW53"/>
<dbReference type="GO" id="GO:0006869">
    <property type="term" value="P:lipid transport"/>
    <property type="evidence" value="ECO:0007669"/>
    <property type="project" value="UniProtKB-KW"/>
</dbReference>
<dbReference type="EMBL" id="CM007377">
    <property type="protein sequence ID" value="OIV94320.1"/>
    <property type="molecule type" value="Genomic_DNA"/>
</dbReference>
<dbReference type="GO" id="GO:0034727">
    <property type="term" value="P:piecemeal microautophagy of the nucleus"/>
    <property type="evidence" value="ECO:0007669"/>
    <property type="project" value="TreeGrafter"/>
</dbReference>
<dbReference type="PANTHER" id="PTHR13190">
    <property type="entry name" value="AUTOPHAGY-RELATED 2, ISOFORM A"/>
    <property type="match status" value="1"/>
</dbReference>
<organism evidence="12 13">
    <name type="scientific">Lupinus angustifolius</name>
    <name type="common">Narrow-leaved blue lupine</name>
    <dbReference type="NCBI Taxonomy" id="3871"/>
    <lineage>
        <taxon>Eukaryota</taxon>
        <taxon>Viridiplantae</taxon>
        <taxon>Streptophyta</taxon>
        <taxon>Embryophyta</taxon>
        <taxon>Tracheophyta</taxon>
        <taxon>Spermatophyta</taxon>
        <taxon>Magnoliopsida</taxon>
        <taxon>eudicotyledons</taxon>
        <taxon>Gunneridae</taxon>
        <taxon>Pentapetalae</taxon>
        <taxon>rosids</taxon>
        <taxon>fabids</taxon>
        <taxon>Fabales</taxon>
        <taxon>Fabaceae</taxon>
        <taxon>Papilionoideae</taxon>
        <taxon>50 kb inversion clade</taxon>
        <taxon>genistoids sensu lato</taxon>
        <taxon>core genistoids</taxon>
        <taxon>Genisteae</taxon>
        <taxon>Lupinus</taxon>
    </lineage>
</organism>
<dbReference type="GO" id="GO:0061723">
    <property type="term" value="P:glycophagy"/>
    <property type="evidence" value="ECO:0007669"/>
    <property type="project" value="TreeGrafter"/>
</dbReference>
<dbReference type="GO" id="GO:0043495">
    <property type="term" value="F:protein-membrane adaptor activity"/>
    <property type="evidence" value="ECO:0007669"/>
    <property type="project" value="TreeGrafter"/>
</dbReference>
<dbReference type="Proteomes" id="UP000188354">
    <property type="component" value="Chromosome LG17"/>
</dbReference>
<accession>A0A1J7GW53</accession>
<dbReference type="GO" id="GO:0000422">
    <property type="term" value="P:autophagy of mitochondrion"/>
    <property type="evidence" value="ECO:0007669"/>
    <property type="project" value="TreeGrafter"/>
</dbReference>
<keyword evidence="8" id="KW-0445">Lipid transport</keyword>
<keyword evidence="6" id="KW-0256">Endoplasmic reticulum</keyword>
<keyword evidence="5" id="KW-0813">Transport</keyword>
<dbReference type="OMA" id="SEECKSD"/>
<evidence type="ECO:0000313" key="13">
    <source>
        <dbReference type="Proteomes" id="UP000188354"/>
    </source>
</evidence>
<evidence type="ECO:0000256" key="2">
    <source>
        <dbReference type="ARBA" id="ARBA00004623"/>
    </source>
</evidence>
<dbReference type="Gramene" id="OIV94320">
    <property type="protein sequence ID" value="OIV94320"/>
    <property type="gene ID" value="TanjilG_19326"/>
</dbReference>
<protein>
    <recommendedName>
        <fullName evidence="4">Autophagy-related protein 2</fullName>
    </recommendedName>
</protein>
<dbReference type="Pfam" id="PF13329">
    <property type="entry name" value="ATG2_CAD"/>
    <property type="match status" value="3"/>
</dbReference>
<sequence length="2006" mass="220055">MFPWNIAKSAEALFSRWALKRVCKFFLKKKLGQFILGDIDLDQLDVQLSQGTFQLSDLALNVDFINAKVFGKAASLTVKEGSIGYLLVKMPWSGQGCEVEVNELELVVSPCTDIISTSGDETCSSDDVDSSHLKYSSTRTEREIADDALKSASIDVHEGVKTIAKMVKWLLTSFHVKITNIIVAFDPSLVNGKKTTECHSALVLRISEIECGTSLSEDGDLNADVLGISQLTNFVKFNGAVLELLKIDNEDDQLSFPHVSGEGCGEPVLESNKATCSVMTGKQGGFGGNVKLTIPWKNGSLDICKVDADIYVDPIVLRFQPSTIKWLLHSWETFKNLDKDGKGCMDHNLKESAQLNSTYLFHSATSVPVTNATGEIVTGHGCLPACCSSLTQPEQLTEALLPASHLISDWVPFSTHINIKDGIQELDFGARQREKETVQFLLHSNFTTSCMPNCVTGETLRLVDQFFECIDGMRNSQSALGSSGVWNWTHSVLSAVTAASNLASGSMHIPSEPQHVETILRATFAGISVVLSFCDEEQNHLCNPKIDNPLGLQMDYLGAECSGIVLVLQVRPQGMTLNGTVKLIEVANFLNIGIDAKTQSALVQHLQTKVLGALPSSTSYDLDSDSLIGPVATDFPFGNKDHILKVTLFRTAGVTDCKYIVQASSSDGCLNGLTSFSLNLPPFIFWVIFSAIYMLTDLLKEVGKSLEVHNNAKEILSESSDKCGSSLTDVKGRSSPCVTSFSTTECLRGDISISSARVILCFPFEKGGDHADFFSSQEFIALDFTPSSPLSKVCTPNGSQTSHASSKNRLPSVAAQSVQLNFCDLDVYLIASTRNSTGRINSYNMPNEKISASCFLSVAHRKGSCSVVSVVWQGGQVTGPWIAKKARLFANSEQSNGKDGIAGRGYEFASASTVKDQENWKSQTQQEMILSSSFFMHVHLSELVINVNDSQYKSINRLLLQILNALTHVTSQESNVEKESPVSQSSVFLESDSVEVLVSRDTYETESIRSSMQSELPGQWHKFKLKVQKFELLSVTNTGGVKAASFFRLTHGEGKLWGLITGAPDHEFLLVTCSNSSVKRGDGGGSNALSSKCASSDIIFLSDPAILHKITSITVSCATVIAVGGRLDWFDAISSFFSFPASDTEDAGDTSIAKRELGLSYRSSFVLSLIDIALSYEPYMKNLVVQSQVLNSESGLSCVKDMGEQYVACLLATSSLTLSNSTSVDSVEGVYQIRVQDLGLLLHLVSELNYLSGTYSVENLQKTGYVKVAQEAFLEASLKTNCTSGLLWELQLSKSHLYVETCHDTTSALIRLAAQLQQLFAPDVEESIVHLQNRWDNIQQAQQMNEFIHESKNFSYESMASTSEQSSPKTFSKDVSNIAGLMDEICEDAFQLNRNNTQQSYSFESEFCMPFDGNLIKVGQISMDEPEVLSHELSLTESVPLIGQESSQTSFLQEGCFPEIIESYCLSDLRPLSELSAGMHSDQLSRHKLRNVEHRGIERGSGGWYGHNSLKVLENHISEESEQTGLIKAEDHHMLPSNDSSSYSETRGRVILKKIDIKWRLYGGSDWLDSGKTGQHYGRDTSVCLELALSGMKFQYDIFPVGGLRVSKMSVSVQDFYLYDRSQDAPWKLVLGYYQSKGHPRESYSKAFKLDLEAVRPDPLTPLEEYRLNVAFLPMLLHLHQRQLDFLVNFFGRKNSLNDQFPDMEDSKSLPEKGKDLGSHSISQEALLPYFQASDIWPILVRVDYSPSHVDLAALRHGKYVELVNLVPWKGVELNLKHVHAAGIYGWGSVCETTVGEWLEDISQNQIHKILWGLPTVRSLIAVGAGAAKLVSSPIENYKKERRVLKGMQRGTIAFLRSISLEAVGLGVHLAAGAHDILLQAEYILASVPSTTPLPIKDKSMTDIRSNQPKDAQQGIQQAYESLSDGLGKSAAVLVQNPLKKYQRGSGAGPALAAAVRAVPAAAIAPASACASAVHYALLGFRNSLDPERKKESMEKYCPTQPWEED</sequence>
<dbReference type="GO" id="GO:0005789">
    <property type="term" value="C:endoplasmic reticulum membrane"/>
    <property type="evidence" value="ECO:0007669"/>
    <property type="project" value="UniProtKB-SubCell"/>
</dbReference>
<evidence type="ECO:0000256" key="11">
    <source>
        <dbReference type="ARBA" id="ARBA00024615"/>
    </source>
</evidence>
<keyword evidence="7" id="KW-0072">Autophagy</keyword>
<evidence type="ECO:0000256" key="7">
    <source>
        <dbReference type="ARBA" id="ARBA00023006"/>
    </source>
</evidence>
<evidence type="ECO:0000256" key="10">
    <source>
        <dbReference type="ARBA" id="ARBA00024479"/>
    </source>
</evidence>
<dbReference type="GO" id="GO:0000045">
    <property type="term" value="P:autophagosome assembly"/>
    <property type="evidence" value="ECO:0007669"/>
    <property type="project" value="TreeGrafter"/>
</dbReference>
<dbReference type="GO" id="GO:0061908">
    <property type="term" value="C:phagophore"/>
    <property type="evidence" value="ECO:0007669"/>
    <property type="project" value="TreeGrafter"/>
</dbReference>
<gene>
    <name evidence="12" type="ORF">TanjilG_19326</name>
</gene>
<proteinExistence type="inferred from homology"/>
<evidence type="ECO:0000256" key="3">
    <source>
        <dbReference type="ARBA" id="ARBA00009714"/>
    </source>
</evidence>
<evidence type="ECO:0000256" key="1">
    <source>
        <dbReference type="ARBA" id="ARBA00004406"/>
    </source>
</evidence>
<name>A0A1J7GW53_LUPAN</name>
<evidence type="ECO:0000256" key="9">
    <source>
        <dbReference type="ARBA" id="ARBA00023136"/>
    </source>
</evidence>
<dbReference type="PANTHER" id="PTHR13190:SF1">
    <property type="entry name" value="AUTOPHAGY-RELATED 2, ISOFORM A"/>
    <property type="match status" value="1"/>
</dbReference>
<evidence type="ECO:0000256" key="6">
    <source>
        <dbReference type="ARBA" id="ARBA00022824"/>
    </source>
</evidence>
<comment type="catalytic activity">
    <reaction evidence="10">
        <text>a 1,2-diacyl-sn-glycero-3-phospho-L-serine(in) = a 1,2-diacyl-sn-glycero-3-phospho-L-serine(out)</text>
        <dbReference type="Rhea" id="RHEA:38663"/>
        <dbReference type="ChEBI" id="CHEBI:57262"/>
    </reaction>
</comment>
<evidence type="ECO:0000256" key="4">
    <source>
        <dbReference type="ARBA" id="ARBA00018070"/>
    </source>
</evidence>
<dbReference type="GO" id="GO:0034045">
    <property type="term" value="C:phagophore assembly site membrane"/>
    <property type="evidence" value="ECO:0007669"/>
    <property type="project" value="UniProtKB-SubCell"/>
</dbReference>
<comment type="catalytic activity">
    <reaction evidence="11">
        <text>a 1,2-diacyl-sn-glycero-3-phosphoethanolamine(in) = a 1,2-diacyl-sn-glycero-3-phosphoethanolamine(out)</text>
        <dbReference type="Rhea" id="RHEA:38895"/>
        <dbReference type="ChEBI" id="CHEBI:64612"/>
    </reaction>
</comment>
<comment type="subcellular location">
    <subcellularLocation>
        <location evidence="1">Endoplasmic reticulum membrane</location>
        <topology evidence="1">Peripheral membrane protein</topology>
    </subcellularLocation>
    <subcellularLocation>
        <location evidence="2">Preautophagosomal structure membrane</location>
        <topology evidence="2">Peripheral membrane protein</topology>
    </subcellularLocation>
</comment>
<evidence type="ECO:0000256" key="5">
    <source>
        <dbReference type="ARBA" id="ARBA00022448"/>
    </source>
</evidence>
<reference evidence="12" key="1">
    <citation type="journal article" date="2017" name="Plant Biotechnol. J.">
        <title>A comprehensive draft genome sequence for lupin (Lupinus angustifolius), an emerging health food: insights into plant-microbe interactions and legume evolution.</title>
        <authorList>
            <person name="Hane J.K."/>
            <person name="Ming Y."/>
            <person name="Kamphuis L.G."/>
            <person name="Nelson M.N."/>
            <person name="Garg G."/>
            <person name="Atkins C.A."/>
            <person name="Bayer P.E."/>
            <person name="Bravo A."/>
            <person name="Bringans S."/>
            <person name="Cannon S."/>
            <person name="Edwards D."/>
            <person name="Foley R."/>
            <person name="Gao L.L."/>
            <person name="Harrison M.J."/>
            <person name="Huang W."/>
            <person name="Hurgobin B."/>
            <person name="Li S."/>
            <person name="Liu C.W."/>
            <person name="McGrath A."/>
            <person name="Morahan G."/>
            <person name="Murray J."/>
            <person name="Weller J."/>
            <person name="Jian J."/>
            <person name="Singh K.B."/>
        </authorList>
    </citation>
    <scope>NUCLEOTIDE SEQUENCE [LARGE SCALE GENOMIC DNA]</scope>
    <source>
        <tissue evidence="12">Whole plant</tissue>
    </source>
</reference>
<keyword evidence="13" id="KW-1185">Reference proteome</keyword>
<dbReference type="InterPro" id="IPR026849">
    <property type="entry name" value="ATG2"/>
</dbReference>
<keyword evidence="9" id="KW-0472">Membrane</keyword>
<evidence type="ECO:0000256" key="8">
    <source>
        <dbReference type="ARBA" id="ARBA00023055"/>
    </source>
</evidence>
<dbReference type="GO" id="GO:0061709">
    <property type="term" value="P:reticulophagy"/>
    <property type="evidence" value="ECO:0007669"/>
    <property type="project" value="TreeGrafter"/>
</dbReference>
<dbReference type="GO" id="GO:0032266">
    <property type="term" value="F:phosphatidylinositol-3-phosphate binding"/>
    <property type="evidence" value="ECO:0007669"/>
    <property type="project" value="TreeGrafter"/>
</dbReference>
<comment type="similarity">
    <text evidence="3">Belongs to the ATG2 family.</text>
</comment>